<evidence type="ECO:0000313" key="1">
    <source>
        <dbReference type="EMBL" id="MDQ0008258.1"/>
    </source>
</evidence>
<dbReference type="RefSeq" id="WP_306846911.1">
    <property type="nucleotide sequence ID" value="NZ_JAUSSK010000001.1"/>
</dbReference>
<reference evidence="1 2" key="1">
    <citation type="submission" date="2023-07" db="EMBL/GenBank/DDBJ databases">
        <title>Sorghum-associated microbial communities from plants grown in Nebraska, USA.</title>
        <authorList>
            <person name="Schachtman D."/>
        </authorList>
    </citation>
    <scope>NUCLEOTIDE SEQUENCE [LARGE SCALE GENOMIC DNA]</scope>
    <source>
        <strain evidence="1 2">CC60</strain>
    </source>
</reference>
<evidence type="ECO:0008006" key="3">
    <source>
        <dbReference type="Google" id="ProtNLM"/>
    </source>
</evidence>
<sequence>MSNESKLFVYDEDGLFDIVDAEQVSRLSGGIQSSIGGPSAEAVSGVFCHNKDSCQ</sequence>
<gene>
    <name evidence="1" type="ORF">J2T07_000417</name>
</gene>
<proteinExistence type="predicted"/>
<protein>
    <recommendedName>
        <fullName evidence="3">Bacteriocin-like protein</fullName>
    </recommendedName>
</protein>
<dbReference type="Proteomes" id="UP001237737">
    <property type="component" value="Unassembled WGS sequence"/>
</dbReference>
<comment type="caution">
    <text evidence="1">The sequence shown here is derived from an EMBL/GenBank/DDBJ whole genome shotgun (WGS) entry which is preliminary data.</text>
</comment>
<keyword evidence="2" id="KW-1185">Reference proteome</keyword>
<evidence type="ECO:0000313" key="2">
    <source>
        <dbReference type="Proteomes" id="UP001237737"/>
    </source>
</evidence>
<organism evidence="1 2">
    <name type="scientific">Luteibacter jiangsuensis</name>
    <dbReference type="NCBI Taxonomy" id="637577"/>
    <lineage>
        <taxon>Bacteria</taxon>
        <taxon>Pseudomonadati</taxon>
        <taxon>Pseudomonadota</taxon>
        <taxon>Gammaproteobacteria</taxon>
        <taxon>Lysobacterales</taxon>
        <taxon>Rhodanobacteraceae</taxon>
        <taxon>Luteibacter</taxon>
    </lineage>
</organism>
<name>A0ABT9SV90_9GAMM</name>
<dbReference type="EMBL" id="JAUSSK010000001">
    <property type="protein sequence ID" value="MDQ0008258.1"/>
    <property type="molecule type" value="Genomic_DNA"/>
</dbReference>
<accession>A0ABT9SV90</accession>